<organism evidence="2 3">
    <name type="scientific">Blastomyces silverae</name>
    <dbReference type="NCBI Taxonomy" id="2060906"/>
    <lineage>
        <taxon>Eukaryota</taxon>
        <taxon>Fungi</taxon>
        <taxon>Dikarya</taxon>
        <taxon>Ascomycota</taxon>
        <taxon>Pezizomycotina</taxon>
        <taxon>Eurotiomycetes</taxon>
        <taxon>Eurotiomycetidae</taxon>
        <taxon>Onygenales</taxon>
        <taxon>Ajellomycetaceae</taxon>
        <taxon>Blastomyces</taxon>
    </lineage>
</organism>
<dbReference type="Proteomes" id="UP000053573">
    <property type="component" value="Unassembled WGS sequence"/>
</dbReference>
<evidence type="ECO:0000313" key="3">
    <source>
        <dbReference type="Proteomes" id="UP000053573"/>
    </source>
</evidence>
<keyword evidence="3" id="KW-1185">Reference proteome</keyword>
<dbReference type="OrthoDB" id="4189866at2759"/>
<gene>
    <name evidence="2" type="ORF">EMPG_09933</name>
</gene>
<accession>A0A0H1BDH1</accession>
<dbReference type="AlphaFoldDB" id="A0A0H1BDH1"/>
<reference evidence="3" key="1">
    <citation type="journal article" date="2015" name="PLoS Genet.">
        <title>The dynamic genome and transcriptome of the human fungal pathogen Blastomyces and close relative Emmonsia.</title>
        <authorList>
            <person name="Munoz J.F."/>
            <person name="Gauthier G.M."/>
            <person name="Desjardins C.A."/>
            <person name="Gallo J.E."/>
            <person name="Holder J."/>
            <person name="Sullivan T.D."/>
            <person name="Marty A.J."/>
            <person name="Carmen J.C."/>
            <person name="Chen Z."/>
            <person name="Ding L."/>
            <person name="Gujja S."/>
            <person name="Magrini V."/>
            <person name="Misas E."/>
            <person name="Mitreva M."/>
            <person name="Priest M."/>
            <person name="Saif S."/>
            <person name="Whiston E.A."/>
            <person name="Young S."/>
            <person name="Zeng Q."/>
            <person name="Goldman W.E."/>
            <person name="Mardis E.R."/>
            <person name="Taylor J.W."/>
            <person name="McEwen J.G."/>
            <person name="Clay O.K."/>
            <person name="Klein B.S."/>
            <person name="Cuomo C.A."/>
        </authorList>
    </citation>
    <scope>NUCLEOTIDE SEQUENCE [LARGE SCALE GENOMIC DNA]</scope>
    <source>
        <strain evidence="3">UAMH 139</strain>
    </source>
</reference>
<evidence type="ECO:0000313" key="2">
    <source>
        <dbReference type="EMBL" id="KLJ09494.1"/>
    </source>
</evidence>
<dbReference type="EMBL" id="LDEV01002336">
    <property type="protein sequence ID" value="KLJ09494.1"/>
    <property type="molecule type" value="Genomic_DNA"/>
</dbReference>
<proteinExistence type="predicted"/>
<feature type="non-terminal residue" evidence="2">
    <location>
        <position position="82"/>
    </location>
</feature>
<sequence length="82" mass="9760">MIREKTQKSITMKKQQQKKIENKTAEKKTEIEILFKFYICSMIKNIEKTALLSEYINLLITETKSEKVDQKMLAFEEQINLT</sequence>
<protein>
    <submittedName>
        <fullName evidence="2">Uncharacterized protein</fullName>
    </submittedName>
</protein>
<evidence type="ECO:0000256" key="1">
    <source>
        <dbReference type="SAM" id="MobiDB-lite"/>
    </source>
</evidence>
<comment type="caution">
    <text evidence="2">The sequence shown here is derived from an EMBL/GenBank/DDBJ whole genome shotgun (WGS) entry which is preliminary data.</text>
</comment>
<feature type="region of interest" description="Disordered" evidence="1">
    <location>
        <begin position="1"/>
        <end position="21"/>
    </location>
</feature>
<name>A0A0H1BDH1_9EURO</name>